<dbReference type="Pfam" id="PF13560">
    <property type="entry name" value="HTH_31"/>
    <property type="match status" value="1"/>
</dbReference>
<dbReference type="InterPro" id="IPR036390">
    <property type="entry name" value="WH_DNA-bd_sf"/>
</dbReference>
<evidence type="ECO:0000313" key="4">
    <source>
        <dbReference type="Proteomes" id="UP001303236"/>
    </source>
</evidence>
<dbReference type="InterPro" id="IPR002182">
    <property type="entry name" value="NB-ARC"/>
</dbReference>
<feature type="repeat" description="TPR" evidence="1">
    <location>
        <begin position="530"/>
        <end position="563"/>
    </location>
</feature>
<dbReference type="Gene3D" id="3.40.50.300">
    <property type="entry name" value="P-loop containing nucleotide triphosphate hydrolases"/>
    <property type="match status" value="1"/>
</dbReference>
<dbReference type="SMART" id="SM00028">
    <property type="entry name" value="TPR"/>
    <property type="match status" value="4"/>
</dbReference>
<dbReference type="InterPro" id="IPR010982">
    <property type="entry name" value="Lambda_DNA-bd_dom_sf"/>
</dbReference>
<evidence type="ECO:0000313" key="3">
    <source>
        <dbReference type="EMBL" id="WNF27803.1"/>
    </source>
</evidence>
<dbReference type="EMBL" id="CP134500">
    <property type="protein sequence ID" value="WNF27803.1"/>
    <property type="molecule type" value="Genomic_DNA"/>
</dbReference>
<dbReference type="Gene3D" id="1.25.40.10">
    <property type="entry name" value="Tetratricopeptide repeat domain"/>
    <property type="match status" value="2"/>
</dbReference>
<evidence type="ECO:0000256" key="1">
    <source>
        <dbReference type="PROSITE-ProRule" id="PRU00339"/>
    </source>
</evidence>
<dbReference type="InterPro" id="IPR027417">
    <property type="entry name" value="P-loop_NTPase"/>
</dbReference>
<organism evidence="3 4">
    <name type="scientific">Streptomyces durocortorensis</name>
    <dbReference type="NCBI Taxonomy" id="2811104"/>
    <lineage>
        <taxon>Bacteria</taxon>
        <taxon>Bacillati</taxon>
        <taxon>Actinomycetota</taxon>
        <taxon>Actinomycetes</taxon>
        <taxon>Kitasatosporales</taxon>
        <taxon>Streptomycetaceae</taxon>
        <taxon>Streptomyces</taxon>
    </lineage>
</organism>
<dbReference type="Proteomes" id="UP001303236">
    <property type="component" value="Chromosome"/>
</dbReference>
<accession>A0ABY9VW18</accession>
<name>A0ABY9VW18_9ACTN</name>
<dbReference type="PROSITE" id="PS50943">
    <property type="entry name" value="HTH_CROC1"/>
    <property type="match status" value="1"/>
</dbReference>
<keyword evidence="1" id="KW-0802">TPR repeat</keyword>
<sequence length="737" mass="80311">MKRDILDFGSELRRRRSEKKITLDTLSKQVFCSQSHLSKVETGKTKANLRLGRLCDNALEANGELAALIEEDEPMGKRPADTTSIFGLPAPPSHFVGRPQELKSIADHLSGELKGSLCVISGMAGVGKTALALQGAWASSEYFPDGCFFLDFSETSPHSTREVLSSLLQLIGVPEERLPSRPDALANLWRSRARDKRLLLVLDNVRCAADVAPLLSSDPGCKVIVTSQKRLSALDEATHVPVGVLTDTEAGALFRTAGGERAACAPEAAGRAVVEYCGRLPLAVRIVAARLRSGSMRSVAELEVRLSHEAHRLELLDDGDRSVAAALTVSCHCLSGEQRRVLALLALHPGPGIDLHDVAVLADMDPLRVATLVDSLADAHLVTHESSRRVSMHGLVRQFARVELLAHLTVEEQHAALRRLLEHGLRLAVAADKLLTPQRFRPPVVLDDFPEGAWAFSDRAAGVLWLESEWRSLVALCETAAELGLHSLCWQLAFALRDFFFLTKRWGPWIETHTRAVESARTSGARTWLAISLSNLGVAHSDRGDLTMAVGYFQQALVLYQELGDDDGVVNSVSNLAWAELYLGEYENSMDGLRTALKYYRRTENRRNAAITLRGIALLEAELQLCPSAVEHAQQARAEFHALGLELDAVMSVNCAAWAHFQSGDYRAATAGYKEALALAESCASSYEGARALTGLGIISWARGRHEAATELWSRADALYGGLEPVMLGEARVRLAS</sequence>
<dbReference type="Pfam" id="PF00931">
    <property type="entry name" value="NB-ARC"/>
    <property type="match status" value="1"/>
</dbReference>
<keyword evidence="4" id="KW-1185">Reference proteome</keyword>
<dbReference type="SUPFAM" id="SSF47413">
    <property type="entry name" value="lambda repressor-like DNA-binding domains"/>
    <property type="match status" value="1"/>
</dbReference>
<dbReference type="Pfam" id="PF13424">
    <property type="entry name" value="TPR_12"/>
    <property type="match status" value="1"/>
</dbReference>
<dbReference type="PANTHER" id="PTHR47691:SF3">
    <property type="entry name" value="HTH-TYPE TRANSCRIPTIONAL REGULATOR RV0890C-RELATED"/>
    <property type="match status" value="1"/>
</dbReference>
<dbReference type="InterPro" id="IPR019734">
    <property type="entry name" value="TPR_rpt"/>
</dbReference>
<dbReference type="Gene3D" id="1.10.260.40">
    <property type="entry name" value="lambda repressor-like DNA-binding domains"/>
    <property type="match status" value="1"/>
</dbReference>
<dbReference type="InterPro" id="IPR011990">
    <property type="entry name" value="TPR-like_helical_dom_sf"/>
</dbReference>
<dbReference type="SUPFAM" id="SSF52540">
    <property type="entry name" value="P-loop containing nucleoside triphosphate hydrolases"/>
    <property type="match status" value="1"/>
</dbReference>
<dbReference type="PANTHER" id="PTHR47691">
    <property type="entry name" value="REGULATOR-RELATED"/>
    <property type="match status" value="1"/>
</dbReference>
<dbReference type="SUPFAM" id="SSF48452">
    <property type="entry name" value="TPR-like"/>
    <property type="match status" value="1"/>
</dbReference>
<feature type="domain" description="HTH cro/C1-type" evidence="2">
    <location>
        <begin position="12"/>
        <end position="49"/>
    </location>
</feature>
<dbReference type="SMART" id="SM00530">
    <property type="entry name" value="HTH_XRE"/>
    <property type="match status" value="1"/>
</dbReference>
<dbReference type="PRINTS" id="PR00364">
    <property type="entry name" value="DISEASERSIST"/>
</dbReference>
<dbReference type="PROSITE" id="PS50005">
    <property type="entry name" value="TPR"/>
    <property type="match status" value="1"/>
</dbReference>
<evidence type="ECO:0000259" key="2">
    <source>
        <dbReference type="PROSITE" id="PS50943"/>
    </source>
</evidence>
<dbReference type="InterPro" id="IPR001387">
    <property type="entry name" value="Cro/C1-type_HTH"/>
</dbReference>
<dbReference type="CDD" id="cd00093">
    <property type="entry name" value="HTH_XRE"/>
    <property type="match status" value="1"/>
</dbReference>
<protein>
    <submittedName>
        <fullName evidence="3">Tetratricopeptide repeat protein</fullName>
    </submittedName>
</protein>
<proteinExistence type="predicted"/>
<gene>
    <name evidence="3" type="ORF">RI138_13770</name>
</gene>
<reference evidence="3 4" key="1">
    <citation type="submission" date="2023-09" db="EMBL/GenBank/DDBJ databases">
        <title>Genome completion map analysis of the actinomycetes C11-1.</title>
        <authorList>
            <person name="Qin P."/>
            <person name="Guan P."/>
        </authorList>
    </citation>
    <scope>NUCLEOTIDE SEQUENCE [LARGE SCALE GENOMIC DNA]</scope>
    <source>
        <strain evidence="3 4">C11-1</strain>
    </source>
</reference>
<dbReference type="SUPFAM" id="SSF46785">
    <property type="entry name" value="Winged helix' DNA-binding domain"/>
    <property type="match status" value="1"/>
</dbReference>